<accession>A0A7W8DMH5</accession>
<dbReference type="AlphaFoldDB" id="A0A7W8DMH5"/>
<comment type="caution">
    <text evidence="1">The sequence shown here is derived from an EMBL/GenBank/DDBJ whole genome shotgun (WGS) entry which is preliminary data.</text>
</comment>
<sequence length="207" mass="22499">MAAAATCAAAPRQLPMTPWFDGRLFPAEGILVGVVQEVSSELKRSVSEIVLEESCTLKVESLMGAAQDMSGEGSVRLTAKHTRDPYQQPEDDWGLLSHLTRGQRVVVWLHRYEGLLVFGSSALVALNEQTQALPEILRRTRSQASRLSRADLRVFKAASPLLHAQALDAAGMTSLEEAEGTSADALVGVCVATVLGLVWLCDFLRRR</sequence>
<name>A0A7W8DMH5_9BACT</name>
<dbReference type="RefSeq" id="WP_184343258.1">
    <property type="nucleotide sequence ID" value="NZ_JACHIG010000012.1"/>
</dbReference>
<evidence type="ECO:0000313" key="1">
    <source>
        <dbReference type="EMBL" id="MBB5034956.1"/>
    </source>
</evidence>
<dbReference type="EMBL" id="JACHIG010000012">
    <property type="protein sequence ID" value="MBB5034956.1"/>
    <property type="molecule type" value="Genomic_DNA"/>
</dbReference>
<protein>
    <submittedName>
        <fullName evidence="1">Uncharacterized protein</fullName>
    </submittedName>
</protein>
<keyword evidence="2" id="KW-1185">Reference proteome</keyword>
<gene>
    <name evidence="1" type="ORF">HNQ65_004564</name>
</gene>
<dbReference type="Proteomes" id="UP000590740">
    <property type="component" value="Unassembled WGS sequence"/>
</dbReference>
<proteinExistence type="predicted"/>
<reference evidence="1 2" key="1">
    <citation type="submission" date="2020-08" db="EMBL/GenBank/DDBJ databases">
        <title>Genomic Encyclopedia of Type Strains, Phase IV (KMG-IV): sequencing the most valuable type-strain genomes for metagenomic binning, comparative biology and taxonomic classification.</title>
        <authorList>
            <person name="Goeker M."/>
        </authorList>
    </citation>
    <scope>NUCLEOTIDE SEQUENCE [LARGE SCALE GENOMIC DNA]</scope>
    <source>
        <strain evidence="1 2">DSM 12252</strain>
    </source>
</reference>
<evidence type="ECO:0000313" key="2">
    <source>
        <dbReference type="Proteomes" id="UP000590740"/>
    </source>
</evidence>
<organism evidence="1 2">
    <name type="scientific">Prosthecobacter vanneervenii</name>
    <dbReference type="NCBI Taxonomy" id="48466"/>
    <lineage>
        <taxon>Bacteria</taxon>
        <taxon>Pseudomonadati</taxon>
        <taxon>Verrucomicrobiota</taxon>
        <taxon>Verrucomicrobiia</taxon>
        <taxon>Verrucomicrobiales</taxon>
        <taxon>Verrucomicrobiaceae</taxon>
        <taxon>Prosthecobacter</taxon>
    </lineage>
</organism>